<dbReference type="PANTHER" id="PTHR36302">
    <property type="entry name" value="BLR7088 PROTEIN"/>
    <property type="match status" value="1"/>
</dbReference>
<dbReference type="Gene3D" id="2.60.40.1890">
    <property type="entry name" value="PCu(A)C copper chaperone"/>
    <property type="match status" value="1"/>
</dbReference>
<dbReference type="AlphaFoldDB" id="A0A7Y4LIK6"/>
<dbReference type="SUPFAM" id="SSF110087">
    <property type="entry name" value="DR1885-like metal-binding protein"/>
    <property type="match status" value="1"/>
</dbReference>
<dbReference type="PROSITE" id="PS51257">
    <property type="entry name" value="PROKAR_LIPOPROTEIN"/>
    <property type="match status" value="1"/>
</dbReference>
<dbReference type="EMBL" id="CP021417">
    <property type="protein sequence ID" value="ARU46275.1"/>
    <property type="molecule type" value="Genomic_DNA"/>
</dbReference>
<name>A0A7Y4LIK6_9CORY</name>
<organism evidence="3 4">
    <name type="scientific">Corynebacterium silvaticum</name>
    <dbReference type="NCBI Taxonomy" id="2320431"/>
    <lineage>
        <taxon>Bacteria</taxon>
        <taxon>Bacillati</taxon>
        <taxon>Actinomycetota</taxon>
        <taxon>Actinomycetes</taxon>
        <taxon>Mycobacteriales</taxon>
        <taxon>Corynebacteriaceae</taxon>
        <taxon>Corynebacterium</taxon>
    </lineage>
</organism>
<dbReference type="RefSeq" id="WP_087454088.1">
    <property type="nucleotide sequence ID" value="NZ_CP021417.2"/>
</dbReference>
<dbReference type="OrthoDB" id="9796962at2"/>
<reference evidence="3 4" key="4">
    <citation type="journal article" date="2020" name="PLoS ONE">
        <title>Taxonomic classification of strain PO100/5 shows a broader geographic distribution and genetic markers of the recently described Corynebacterium silvaticum.</title>
        <authorList>
            <person name="Viana M.V.C."/>
            <person name="Profeta R."/>
            <person name="da Silva A.L."/>
            <person name="Hurtado R."/>
            <person name="Cerqueira J.C."/>
            <person name="Ribeiro B.F.S."/>
            <person name="Almeida M.O."/>
            <person name="Morais-Rodrigues F."/>
            <person name="Soares S.C."/>
            <person name="Oliveira M."/>
            <person name="Tavares L."/>
            <person name="Figueiredo H."/>
            <person name="Wattam A.R."/>
            <person name="Barh D."/>
            <person name="Ghosh P."/>
            <person name="Silva A."/>
            <person name="Azevedo V."/>
        </authorList>
    </citation>
    <scope>NUCLEOTIDE SEQUENCE [LARGE SCALE GENOMIC DNA]</scope>
    <source>
        <strain evidence="3 4">PO100/5</strain>
    </source>
</reference>
<dbReference type="InterPro" id="IPR036182">
    <property type="entry name" value="PCuAC_sf"/>
</dbReference>
<dbReference type="Proteomes" id="UP000195652">
    <property type="component" value="Chromosome"/>
</dbReference>
<protein>
    <submittedName>
        <fullName evidence="3">Copper chaperone PCu(A)C</fullName>
    </submittedName>
</protein>
<keyword evidence="4" id="KW-1185">Reference proteome</keyword>
<feature type="region of interest" description="Disordered" evidence="1">
    <location>
        <begin position="181"/>
        <end position="201"/>
    </location>
</feature>
<evidence type="ECO:0000256" key="1">
    <source>
        <dbReference type="SAM" id="MobiDB-lite"/>
    </source>
</evidence>
<dbReference type="Pfam" id="PF04314">
    <property type="entry name" value="PCuAC"/>
    <property type="match status" value="1"/>
</dbReference>
<evidence type="ECO:0000313" key="3">
    <source>
        <dbReference type="EMBL" id="ARU46275.1"/>
    </source>
</evidence>
<accession>A0A7Y4LIK6</accession>
<evidence type="ECO:0000256" key="2">
    <source>
        <dbReference type="SAM" id="SignalP"/>
    </source>
</evidence>
<dbReference type="PANTHER" id="PTHR36302:SF1">
    <property type="entry name" value="COPPER CHAPERONE PCU(A)C"/>
    <property type="match status" value="1"/>
</dbReference>
<feature type="chain" id="PRO_5041142295" evidence="2">
    <location>
        <begin position="24"/>
        <end position="201"/>
    </location>
</feature>
<sequence length="201" mass="21003">MSIVSSRIKVGMCALAVTSLALTACSSSEKDSAKKVDTATSAAASAGAKASDAMSSKDVELVDLYVRAMSEGKDMTAIFGQIKNHTDKEITVTGFTSSMNAKMNQLHEVVDGVMKEKDGGFVIPAGQTLTMEPGKDHMMLMGLEKPVAAGDSVDVTLQLSDGSTVAVKEVPVRTVAAGDENYAEDGSLHKETGSTGMMHKH</sequence>
<dbReference type="KEGG" id="csil:CBE74_06990"/>
<dbReference type="GeneID" id="75007997"/>
<reference evidence="3 4" key="2">
    <citation type="journal article" date="2020" name="Antonie Van Leeuwenhoek">
        <title>Phylogenomic characterisation of a novel corynebacterial species pathogenic to animals.</title>
        <authorList>
            <person name="Moller J."/>
            <person name="Musella L."/>
            <person name="Melnikov V."/>
            <person name="Geissdorfer W."/>
            <person name="Burkovski A."/>
            <person name="Sangal V."/>
        </authorList>
    </citation>
    <scope>NUCLEOTIDE SEQUENCE [LARGE SCALE GENOMIC DNA]</scope>
    <source>
        <strain evidence="3 4">PO100/5</strain>
    </source>
</reference>
<proteinExistence type="predicted"/>
<reference evidence="3 4" key="3">
    <citation type="journal article" date="2020" name="Int. J. Syst. Evol. Microbiol.">
        <title>Corynebacterium silvaticum sp. nov., a unique group of NTTB corynebacteria in wild boar and roe deer.</title>
        <authorList>
            <person name="Dangel A."/>
            <person name="Berger A."/>
            <person name="Rau J."/>
            <person name="Eisenberg T."/>
            <person name="Kampfer P."/>
            <person name="Margos G."/>
            <person name="Contzen M."/>
            <person name="Busse H.J."/>
            <person name="Konrad R."/>
            <person name="Peters M."/>
            <person name="Sting R."/>
            <person name="Sing A."/>
        </authorList>
    </citation>
    <scope>NUCLEOTIDE SEQUENCE [LARGE SCALE GENOMIC DNA]</scope>
    <source>
        <strain evidence="3 4">PO100/5</strain>
    </source>
</reference>
<keyword evidence="2" id="KW-0732">Signal</keyword>
<dbReference type="InterPro" id="IPR007410">
    <property type="entry name" value="LpqE-like"/>
</dbReference>
<feature type="signal peptide" evidence="2">
    <location>
        <begin position="1"/>
        <end position="23"/>
    </location>
</feature>
<dbReference type="InterPro" id="IPR058248">
    <property type="entry name" value="Lxx211020-like"/>
</dbReference>
<reference evidence="3 4" key="1">
    <citation type="journal article" date="2014" name="BMC Vet. Res.">
        <title>First report of Corynebacterium pseudotuberculosis from caseous lymphadenitis lesions in Black Alentejano pig (Sus scrofa domesticus).</title>
        <authorList>
            <person name="Oliveira M."/>
            <person name="Barroco C."/>
            <person name="Mottola C."/>
            <person name="Santos R."/>
            <person name="Lemsaddek A."/>
            <person name="Tavares L."/>
            <person name="Semedo-Lemsaddek T."/>
        </authorList>
    </citation>
    <scope>NUCLEOTIDE SEQUENCE [LARGE SCALE GENOMIC DNA]</scope>
    <source>
        <strain evidence="3 4">PO100/5</strain>
    </source>
</reference>
<evidence type="ECO:0000313" key="4">
    <source>
        <dbReference type="Proteomes" id="UP000195652"/>
    </source>
</evidence>
<gene>
    <name evidence="3" type="ORF">CBE74_06990</name>
</gene>